<dbReference type="EMBL" id="CP013659">
    <property type="protein sequence ID" value="ALS76624.1"/>
    <property type="molecule type" value="Genomic_DNA"/>
</dbReference>
<reference evidence="17" key="1">
    <citation type="submission" date="2016-01" db="EMBL/GenBank/DDBJ databases">
        <title>Complete genome of Planococcus rifietoensis type strain M8.</title>
        <authorList>
            <person name="See-Too W.S."/>
        </authorList>
    </citation>
    <scope>NUCLEOTIDE SEQUENCE [LARGE SCALE GENOMIC DNA]</scope>
    <source>
        <strain evidence="17">M8</strain>
    </source>
</reference>
<evidence type="ECO:0000256" key="3">
    <source>
        <dbReference type="ARBA" id="ARBA00004986"/>
    </source>
</evidence>
<dbReference type="STRING" id="200991.AUC31_16035"/>
<protein>
    <recommendedName>
        <fullName evidence="14">Aspartokinase</fullName>
        <ecNumber evidence="14">2.7.2.4</ecNumber>
    </recommendedName>
</protein>
<sequence>MKVCKFGGTSVASAQQIRKVASIIKADPARRIVVVSAPGKRHSGDVKVTDLLIRLASAALMGESIQQPLQAVIDRYTEIADELGLDRDIIDIIRADLSDRLRADSGQHDLYIDSIKAAGEDNSAKLIAAYFTSIGMQAEYVNPHTAGLFVNDPPERAQALPESYSQLAALSDKPSITVFPGFFAYTKAGVLRTFDRGGSDITGSILAAAVKAELYENFTDVDCVFAANPQVVDNPVEIEQMTYREMRELSYAGFAVLHDEALMPAYRASVPLCIRNTNNPSAPGTMIVAERADSPRPVTGISADSGFSTLYVGKYLMNREVGFGRKLLQILEEEEISYEHIPSGIDNLSVILRSHQLDDEKEQRIIERVKNELQADDVHIRNDFSMIVLVGEGMNNNKGLTARAAAAFARTNVNIEMINQGSSEVSLVFGILKEDEGKILNELYKEFFAPALVGQ</sequence>
<evidence type="ECO:0000256" key="12">
    <source>
        <dbReference type="ARBA" id="ARBA00047872"/>
    </source>
</evidence>
<dbReference type="Pfam" id="PF00696">
    <property type="entry name" value="AA_kinase"/>
    <property type="match status" value="1"/>
</dbReference>
<dbReference type="InterPro" id="IPR018042">
    <property type="entry name" value="Aspartate_kinase_CS"/>
</dbReference>
<dbReference type="Pfam" id="PF22468">
    <property type="entry name" value="ACT_9"/>
    <property type="match status" value="1"/>
</dbReference>
<keyword evidence="15" id="KW-0028">Amino-acid biosynthesis</keyword>
<keyword evidence="6 14" id="KW-0808">Transferase</keyword>
<dbReference type="GO" id="GO:0009089">
    <property type="term" value="P:lysine biosynthetic process via diaminopimelate"/>
    <property type="evidence" value="ECO:0007669"/>
    <property type="project" value="UniProtKB-UniPathway"/>
</dbReference>
<comment type="function">
    <text evidence="1">Catalyzes the phosphorylation of the beta-carboxyl group of aspartic acid with ATP to yield 4-phospho-L-aspartate, which is involved in the branched biosynthetic pathway leading to the biosynthesis of amino acids threonine, isoleucine and methionine.</text>
</comment>
<dbReference type="InterPro" id="IPR035804">
    <property type="entry name" value="AKIII_YclM_N"/>
</dbReference>
<dbReference type="SUPFAM" id="SSF53633">
    <property type="entry name" value="Carbamate kinase-like"/>
    <property type="match status" value="1"/>
</dbReference>
<comment type="pathway">
    <text evidence="4 15">Amino-acid biosynthesis; L-threonine biosynthesis; L-threonine from L-aspartate: step 1/5.</text>
</comment>
<dbReference type="NCBIfam" id="NF006540">
    <property type="entry name" value="PRK09034.1"/>
    <property type="match status" value="1"/>
</dbReference>
<keyword evidence="8 14" id="KW-0418">Kinase</keyword>
<dbReference type="OrthoDB" id="9799110at2"/>
<dbReference type="InterPro" id="IPR002912">
    <property type="entry name" value="ACT_dom"/>
</dbReference>
<dbReference type="GO" id="GO:0005829">
    <property type="term" value="C:cytosol"/>
    <property type="evidence" value="ECO:0007669"/>
    <property type="project" value="TreeGrafter"/>
</dbReference>
<dbReference type="InterPro" id="IPR042199">
    <property type="entry name" value="AsparK_Bifunc_asparK/hSer_DH"/>
</dbReference>
<feature type="binding site" evidence="13">
    <location>
        <begin position="5"/>
        <end position="8"/>
    </location>
    <ligand>
        <name>ATP</name>
        <dbReference type="ChEBI" id="CHEBI:30616"/>
    </ligand>
</feature>
<comment type="catalytic activity">
    <reaction evidence="12 14">
        <text>L-aspartate + ATP = 4-phospho-L-aspartate + ADP</text>
        <dbReference type="Rhea" id="RHEA:23776"/>
        <dbReference type="ChEBI" id="CHEBI:29991"/>
        <dbReference type="ChEBI" id="CHEBI:30616"/>
        <dbReference type="ChEBI" id="CHEBI:57535"/>
        <dbReference type="ChEBI" id="CHEBI:456216"/>
        <dbReference type="EC" id="2.7.2.4"/>
    </reaction>
</comment>
<feature type="binding site" evidence="13">
    <location>
        <begin position="219"/>
        <end position="220"/>
    </location>
    <ligand>
        <name>ATP</name>
        <dbReference type="ChEBI" id="CHEBI:30616"/>
    </ligand>
</feature>
<dbReference type="InterPro" id="IPR001048">
    <property type="entry name" value="Asp/Glu/Uridylate_kinase"/>
</dbReference>
<keyword evidence="11" id="KW-0457">Lysine biosynthesis</keyword>
<evidence type="ECO:0000256" key="11">
    <source>
        <dbReference type="ARBA" id="ARBA00023154"/>
    </source>
</evidence>
<dbReference type="GO" id="GO:0009088">
    <property type="term" value="P:threonine biosynthetic process"/>
    <property type="evidence" value="ECO:0007669"/>
    <property type="project" value="UniProtKB-UniPathway"/>
</dbReference>
<evidence type="ECO:0000256" key="10">
    <source>
        <dbReference type="ARBA" id="ARBA00022915"/>
    </source>
</evidence>
<organism evidence="17 18">
    <name type="scientific">Planococcus rifietoensis</name>
    <dbReference type="NCBI Taxonomy" id="200991"/>
    <lineage>
        <taxon>Bacteria</taxon>
        <taxon>Bacillati</taxon>
        <taxon>Bacillota</taxon>
        <taxon>Bacilli</taxon>
        <taxon>Bacillales</taxon>
        <taxon>Caryophanaceae</taxon>
        <taxon>Planococcus</taxon>
    </lineage>
</organism>
<evidence type="ECO:0000256" key="15">
    <source>
        <dbReference type="RuleBase" id="RU004249"/>
    </source>
</evidence>
<dbReference type="PANTHER" id="PTHR21499:SF67">
    <property type="entry name" value="ASPARTOKINASE 3"/>
    <property type="match status" value="1"/>
</dbReference>
<evidence type="ECO:0000256" key="6">
    <source>
        <dbReference type="ARBA" id="ARBA00022679"/>
    </source>
</evidence>
<dbReference type="GO" id="GO:0004072">
    <property type="term" value="F:aspartate kinase activity"/>
    <property type="evidence" value="ECO:0007669"/>
    <property type="project" value="UniProtKB-EC"/>
</dbReference>
<evidence type="ECO:0000313" key="17">
    <source>
        <dbReference type="EMBL" id="ALS76624.1"/>
    </source>
</evidence>
<dbReference type="KEGG" id="prt:AUC31_16035"/>
<dbReference type="InterPro" id="IPR045865">
    <property type="entry name" value="ACT-like_dom_sf"/>
</dbReference>
<dbReference type="InterPro" id="IPR005260">
    <property type="entry name" value="Asp_kin_monofn"/>
</dbReference>
<evidence type="ECO:0000256" key="5">
    <source>
        <dbReference type="ARBA" id="ARBA00010122"/>
    </source>
</evidence>
<evidence type="ECO:0000256" key="7">
    <source>
        <dbReference type="ARBA" id="ARBA00022741"/>
    </source>
</evidence>
<dbReference type="FunFam" id="3.30.2130.10:FF:000001">
    <property type="entry name" value="Bifunctional aspartokinase/homoserine dehydrogenase"/>
    <property type="match status" value="1"/>
</dbReference>
<name>A0A0U2XKA2_9BACL</name>
<dbReference type="InterPro" id="IPR001341">
    <property type="entry name" value="Asp_kinase"/>
</dbReference>
<comment type="similarity">
    <text evidence="5 14">Belongs to the aspartokinase family.</text>
</comment>
<gene>
    <name evidence="17" type="ORF">AUC31_16035</name>
</gene>
<evidence type="ECO:0000256" key="13">
    <source>
        <dbReference type="PIRSR" id="PIRSR000726-1"/>
    </source>
</evidence>
<dbReference type="Proteomes" id="UP000067683">
    <property type="component" value="Chromosome"/>
</dbReference>
<keyword evidence="18" id="KW-1185">Reference proteome</keyword>
<feature type="domain" description="ACT" evidence="16">
    <location>
        <begin position="389"/>
        <end position="455"/>
    </location>
</feature>
<dbReference type="UniPathway" id="UPA00034">
    <property type="reaction ID" value="UER00015"/>
</dbReference>
<accession>A0A0U2XKA2</accession>
<comment type="pathway">
    <text evidence="2 15">Amino-acid biosynthesis; L-lysine biosynthesis via DAP pathway; (S)-tetrahydrodipicolinate from L-aspartate: step 1/4.</text>
</comment>
<keyword evidence="10" id="KW-0220">Diaminopimelate biosynthesis</keyword>
<dbReference type="SUPFAM" id="SSF55021">
    <property type="entry name" value="ACT-like"/>
    <property type="match status" value="2"/>
</dbReference>
<evidence type="ECO:0000256" key="1">
    <source>
        <dbReference type="ARBA" id="ARBA00003121"/>
    </source>
</evidence>
<comment type="pathway">
    <text evidence="3 15">Amino-acid biosynthesis; L-methionine biosynthesis via de novo pathway; L-homoserine from L-aspartate: step 1/3.</text>
</comment>
<evidence type="ECO:0000256" key="8">
    <source>
        <dbReference type="ARBA" id="ARBA00022777"/>
    </source>
</evidence>
<evidence type="ECO:0000256" key="9">
    <source>
        <dbReference type="ARBA" id="ARBA00022840"/>
    </source>
</evidence>
<keyword evidence="7 13" id="KW-0547">Nucleotide-binding</keyword>
<dbReference type="PIRSF" id="PIRSF000726">
    <property type="entry name" value="Asp_kin"/>
    <property type="match status" value="1"/>
</dbReference>
<dbReference type="UniPathway" id="UPA00051">
    <property type="reaction ID" value="UER00462"/>
</dbReference>
<dbReference type="FunFam" id="3.40.1160.10:FF:000027">
    <property type="entry name" value="Aspartokinase"/>
    <property type="match status" value="1"/>
</dbReference>
<dbReference type="GO" id="GO:0019877">
    <property type="term" value="P:diaminopimelate biosynthetic process"/>
    <property type="evidence" value="ECO:0007669"/>
    <property type="project" value="UniProtKB-KW"/>
</dbReference>
<dbReference type="GO" id="GO:0009090">
    <property type="term" value="P:homoserine biosynthetic process"/>
    <property type="evidence" value="ECO:0007669"/>
    <property type="project" value="TreeGrafter"/>
</dbReference>
<dbReference type="CDD" id="cd04245">
    <property type="entry name" value="AAK_AKiii-YclM-BS"/>
    <property type="match status" value="1"/>
</dbReference>
<dbReference type="UniPathway" id="UPA00050">
    <property type="reaction ID" value="UER00461"/>
</dbReference>
<dbReference type="InterPro" id="IPR036393">
    <property type="entry name" value="AceGlu_kinase-like_sf"/>
</dbReference>
<dbReference type="PROSITE" id="PS00324">
    <property type="entry name" value="ASPARTOKINASE"/>
    <property type="match status" value="1"/>
</dbReference>
<dbReference type="PROSITE" id="PS51671">
    <property type="entry name" value="ACT"/>
    <property type="match status" value="1"/>
</dbReference>
<dbReference type="NCBIfam" id="TIGR00657">
    <property type="entry name" value="asp_kinases"/>
    <property type="match status" value="1"/>
</dbReference>
<feature type="binding site" evidence="13">
    <location>
        <position position="49"/>
    </location>
    <ligand>
        <name>substrate</name>
    </ligand>
</feature>
<dbReference type="CDD" id="cd04911">
    <property type="entry name" value="ACT_AKiii-YclM-BS_1"/>
    <property type="match status" value="1"/>
</dbReference>
<keyword evidence="9 13" id="KW-0067">ATP-binding</keyword>
<dbReference type="Gene3D" id="3.30.2130.10">
    <property type="entry name" value="VC0802-like"/>
    <property type="match status" value="1"/>
</dbReference>
<feature type="binding site" evidence="13">
    <location>
        <position position="120"/>
    </location>
    <ligand>
        <name>substrate</name>
    </ligand>
</feature>
<evidence type="ECO:0000256" key="4">
    <source>
        <dbReference type="ARBA" id="ARBA00005139"/>
    </source>
</evidence>
<dbReference type="EC" id="2.7.2.4" evidence="14"/>
<dbReference type="AlphaFoldDB" id="A0A0U2XKA2"/>
<dbReference type="InterPro" id="IPR054352">
    <property type="entry name" value="ACT_Aspartokinase"/>
</dbReference>
<evidence type="ECO:0000259" key="16">
    <source>
        <dbReference type="PROSITE" id="PS51671"/>
    </source>
</evidence>
<evidence type="ECO:0000313" key="18">
    <source>
        <dbReference type="Proteomes" id="UP000067683"/>
    </source>
</evidence>
<dbReference type="PANTHER" id="PTHR21499">
    <property type="entry name" value="ASPARTATE KINASE"/>
    <property type="match status" value="1"/>
</dbReference>
<proteinExistence type="inferred from homology"/>
<dbReference type="GO" id="GO:0005524">
    <property type="term" value="F:ATP binding"/>
    <property type="evidence" value="ECO:0007669"/>
    <property type="project" value="UniProtKB-KW"/>
</dbReference>
<evidence type="ECO:0000256" key="14">
    <source>
        <dbReference type="RuleBase" id="RU003448"/>
    </source>
</evidence>
<dbReference type="Gene3D" id="1.20.120.1320">
    <property type="entry name" value="Aspartokinase, catalytic domain"/>
    <property type="match status" value="1"/>
</dbReference>
<evidence type="ECO:0000256" key="2">
    <source>
        <dbReference type="ARBA" id="ARBA00004766"/>
    </source>
</evidence>
<dbReference type="RefSeq" id="WP_058383326.1">
    <property type="nucleotide sequence ID" value="NZ_CP013659.2"/>
</dbReference>
<dbReference type="Gene3D" id="3.40.1160.10">
    <property type="entry name" value="Acetylglutamate kinase-like"/>
    <property type="match status" value="1"/>
</dbReference>